<dbReference type="InterPro" id="IPR000845">
    <property type="entry name" value="Nucleoside_phosphorylase_d"/>
</dbReference>
<protein>
    <recommendedName>
        <fullName evidence="1">Nucleoside phosphorylase domain-containing protein</fullName>
    </recommendedName>
</protein>
<gene>
    <name evidence="2" type="ORF">GCM10010909_18680</name>
</gene>
<sequence length="212" mass="21873">MKHSKIGFVTGLAAEAGLLRQTGFSVAVGGGTPEGALRAAEELVAGGAQALVSFGLAGGLRPGLLPGTVLVPSAVFESAQTYTCDTWLMELLGGSTGRPMLAGHRIAASAGDKALLYRRGRADAIDLESGAVARAATARGMPFAVLRAVADPAERNLPRAALAGLRDNGGIDLARVLLSVLRHPGQIPELLEVGRDAARARRALVARVRRIK</sequence>
<proteinExistence type="predicted"/>
<evidence type="ECO:0000313" key="3">
    <source>
        <dbReference type="Proteomes" id="UP001156641"/>
    </source>
</evidence>
<dbReference type="SUPFAM" id="SSF53167">
    <property type="entry name" value="Purine and uridine phosphorylases"/>
    <property type="match status" value="1"/>
</dbReference>
<dbReference type="InterPro" id="IPR035994">
    <property type="entry name" value="Nucleoside_phosphorylase_sf"/>
</dbReference>
<evidence type="ECO:0000259" key="1">
    <source>
        <dbReference type="Pfam" id="PF01048"/>
    </source>
</evidence>
<dbReference type="Proteomes" id="UP001156641">
    <property type="component" value="Unassembled WGS sequence"/>
</dbReference>
<comment type="caution">
    <text evidence="2">The sequence shown here is derived from an EMBL/GenBank/DDBJ whole genome shotgun (WGS) entry which is preliminary data.</text>
</comment>
<dbReference type="EMBL" id="BSOS01000065">
    <property type="protein sequence ID" value="GLR67187.1"/>
    <property type="molecule type" value="Genomic_DNA"/>
</dbReference>
<feature type="domain" description="Nucleoside phosphorylase" evidence="1">
    <location>
        <begin position="26"/>
        <end position="77"/>
    </location>
</feature>
<dbReference type="CDD" id="cd17768">
    <property type="entry name" value="adenosylhopane_nucleosidase_HpnG-like"/>
    <property type="match status" value="1"/>
</dbReference>
<dbReference type="Pfam" id="PF01048">
    <property type="entry name" value="PNP_UDP_1"/>
    <property type="match status" value="2"/>
</dbReference>
<reference evidence="3" key="1">
    <citation type="journal article" date="2019" name="Int. J. Syst. Evol. Microbiol.">
        <title>The Global Catalogue of Microorganisms (GCM) 10K type strain sequencing project: providing services to taxonomists for standard genome sequencing and annotation.</title>
        <authorList>
            <consortium name="The Broad Institute Genomics Platform"/>
            <consortium name="The Broad Institute Genome Sequencing Center for Infectious Disease"/>
            <person name="Wu L."/>
            <person name="Ma J."/>
        </authorList>
    </citation>
    <scope>NUCLEOTIDE SEQUENCE [LARGE SCALE GENOMIC DNA]</scope>
    <source>
        <strain evidence="3">NBRC 112502</strain>
    </source>
</reference>
<feature type="domain" description="Nucleoside phosphorylase" evidence="1">
    <location>
        <begin position="109"/>
        <end position="181"/>
    </location>
</feature>
<dbReference type="RefSeq" id="WP_284257914.1">
    <property type="nucleotide sequence ID" value="NZ_BSOS01000065.1"/>
</dbReference>
<organism evidence="2 3">
    <name type="scientific">Acidocella aquatica</name>
    <dbReference type="NCBI Taxonomy" id="1922313"/>
    <lineage>
        <taxon>Bacteria</taxon>
        <taxon>Pseudomonadati</taxon>
        <taxon>Pseudomonadota</taxon>
        <taxon>Alphaproteobacteria</taxon>
        <taxon>Acetobacterales</taxon>
        <taxon>Acidocellaceae</taxon>
        <taxon>Acidocella</taxon>
    </lineage>
</organism>
<evidence type="ECO:0000313" key="2">
    <source>
        <dbReference type="EMBL" id="GLR67187.1"/>
    </source>
</evidence>
<accession>A0ABQ6A686</accession>
<name>A0ABQ6A686_9PROT</name>
<dbReference type="Gene3D" id="3.40.50.1580">
    <property type="entry name" value="Nucleoside phosphorylase domain"/>
    <property type="match status" value="2"/>
</dbReference>
<keyword evidence="3" id="KW-1185">Reference proteome</keyword>